<dbReference type="Proteomes" id="UP000030762">
    <property type="component" value="Unassembled WGS sequence"/>
</dbReference>
<keyword evidence="3" id="KW-0812">Transmembrane</keyword>
<dbReference type="VEuPathDB" id="FungiDB:SDRG_08574"/>
<dbReference type="GO" id="GO:0004791">
    <property type="term" value="F:thioredoxin-disulfide reductase (NADPH) activity"/>
    <property type="evidence" value="ECO:0007669"/>
    <property type="project" value="TreeGrafter"/>
</dbReference>
<feature type="chain" id="PRO_5004584095" description="Selenoprotein T" evidence="4">
    <location>
        <begin position="24"/>
        <end position="216"/>
    </location>
</feature>
<proteinExistence type="predicted"/>
<accession>T0RNF5</accession>
<dbReference type="InterPro" id="IPR036249">
    <property type="entry name" value="Thioredoxin-like_sf"/>
</dbReference>
<dbReference type="eggNOG" id="KOG3286">
    <property type="taxonomic scope" value="Eukaryota"/>
</dbReference>
<dbReference type="OrthoDB" id="60822at2759"/>
<organism evidence="5 6">
    <name type="scientific">Saprolegnia diclina (strain VS20)</name>
    <dbReference type="NCBI Taxonomy" id="1156394"/>
    <lineage>
        <taxon>Eukaryota</taxon>
        <taxon>Sar</taxon>
        <taxon>Stramenopiles</taxon>
        <taxon>Oomycota</taxon>
        <taxon>Saprolegniomycetes</taxon>
        <taxon>Saprolegniales</taxon>
        <taxon>Saprolegniaceae</taxon>
        <taxon>Saprolegnia</taxon>
    </lineage>
</organism>
<evidence type="ECO:0000313" key="6">
    <source>
        <dbReference type="Proteomes" id="UP000030762"/>
    </source>
</evidence>
<keyword evidence="1 4" id="KW-0732">Signal</keyword>
<dbReference type="RefSeq" id="XP_008612688.1">
    <property type="nucleotide sequence ID" value="XM_008614466.1"/>
</dbReference>
<gene>
    <name evidence="5" type="ORF">SDRG_08574</name>
</gene>
<keyword evidence="3" id="KW-0472">Membrane</keyword>
<dbReference type="SUPFAM" id="SSF52833">
    <property type="entry name" value="Thioredoxin-like"/>
    <property type="match status" value="1"/>
</dbReference>
<dbReference type="GO" id="GO:0045454">
    <property type="term" value="P:cell redox homeostasis"/>
    <property type="evidence" value="ECO:0007669"/>
    <property type="project" value="TreeGrafter"/>
</dbReference>
<dbReference type="GO" id="GO:0005789">
    <property type="term" value="C:endoplasmic reticulum membrane"/>
    <property type="evidence" value="ECO:0007669"/>
    <property type="project" value="TreeGrafter"/>
</dbReference>
<evidence type="ECO:0000256" key="3">
    <source>
        <dbReference type="SAM" id="Phobius"/>
    </source>
</evidence>
<evidence type="ECO:0000256" key="2">
    <source>
        <dbReference type="ARBA" id="ARBA00023284"/>
    </source>
</evidence>
<dbReference type="InterPro" id="IPR019389">
    <property type="entry name" value="Selenoprotein_T"/>
</dbReference>
<evidence type="ECO:0000313" key="5">
    <source>
        <dbReference type="EMBL" id="EQC33893.1"/>
    </source>
</evidence>
<evidence type="ECO:0000256" key="1">
    <source>
        <dbReference type="ARBA" id="ARBA00022729"/>
    </source>
</evidence>
<evidence type="ECO:0008006" key="7">
    <source>
        <dbReference type="Google" id="ProtNLM"/>
    </source>
</evidence>
<feature type="signal peptide" evidence="4">
    <location>
        <begin position="1"/>
        <end position="23"/>
    </location>
</feature>
<dbReference type="PANTHER" id="PTHR13544">
    <property type="entry name" value="SELENOPROTEIN T"/>
    <property type="match status" value="1"/>
</dbReference>
<protein>
    <recommendedName>
        <fullName evidence="7">Selenoprotein T</fullName>
    </recommendedName>
</protein>
<dbReference type="PANTHER" id="PTHR13544:SF0">
    <property type="entry name" value="THIOREDOXIN REDUCTASE-LIKE SELENOPROTEIN T"/>
    <property type="match status" value="1"/>
</dbReference>
<name>T0RNF5_SAPDV</name>
<dbReference type="Pfam" id="PF10262">
    <property type="entry name" value="Rdx"/>
    <property type="match status" value="1"/>
</dbReference>
<dbReference type="GeneID" id="19949301"/>
<dbReference type="NCBIfam" id="TIGR02174">
    <property type="entry name" value="CXXU_selWTH"/>
    <property type="match status" value="1"/>
</dbReference>
<keyword evidence="6" id="KW-1185">Reference proteome</keyword>
<dbReference type="InterPro" id="IPR011893">
    <property type="entry name" value="Selenoprotein_Rdx-typ"/>
</dbReference>
<dbReference type="AlphaFoldDB" id="T0RNF5"/>
<reference evidence="5 6" key="1">
    <citation type="submission" date="2012-04" db="EMBL/GenBank/DDBJ databases">
        <title>The Genome Sequence of Saprolegnia declina VS20.</title>
        <authorList>
            <consortium name="The Broad Institute Genome Sequencing Platform"/>
            <person name="Russ C."/>
            <person name="Nusbaum C."/>
            <person name="Tyler B."/>
            <person name="van West P."/>
            <person name="Dieguez-Uribeondo J."/>
            <person name="de Bruijn I."/>
            <person name="Tripathy S."/>
            <person name="Jiang R."/>
            <person name="Young S.K."/>
            <person name="Zeng Q."/>
            <person name="Gargeya S."/>
            <person name="Fitzgerald M."/>
            <person name="Haas B."/>
            <person name="Abouelleil A."/>
            <person name="Alvarado L."/>
            <person name="Arachchi H.M."/>
            <person name="Berlin A."/>
            <person name="Chapman S.B."/>
            <person name="Goldberg J."/>
            <person name="Griggs A."/>
            <person name="Gujja S."/>
            <person name="Hansen M."/>
            <person name="Howarth C."/>
            <person name="Imamovic A."/>
            <person name="Larimer J."/>
            <person name="McCowen C."/>
            <person name="Montmayeur A."/>
            <person name="Murphy C."/>
            <person name="Neiman D."/>
            <person name="Pearson M."/>
            <person name="Priest M."/>
            <person name="Roberts A."/>
            <person name="Saif S."/>
            <person name="Shea T."/>
            <person name="Sisk P."/>
            <person name="Sykes S."/>
            <person name="Wortman J."/>
            <person name="Nusbaum C."/>
            <person name="Birren B."/>
        </authorList>
    </citation>
    <scope>NUCLEOTIDE SEQUENCE [LARGE SCALE GENOMIC DNA]</scope>
    <source>
        <strain evidence="5 6">VS20</strain>
    </source>
</reference>
<sequence length="216" mass="23667">MASVYRWLLALAFVAVALAPATSADVAKAPSFADDHVVVEYCVSCGYANNFKEVQTYLETHYPHLIGRVTGGNASPPAWKYYLGTIVGYAQAVGFIFLLAGEHILSALNLPADMPLFVQTRDNKFAVFAGLMLLSSISQSMSATGAFEVYLNGTLVFSKIRMGRWPNMQVRHLSYGNATCELWGRNWCKRSKLMACSATEPALSGYHPSSVLDEHE</sequence>
<feature type="transmembrane region" description="Helical" evidence="3">
    <location>
        <begin position="81"/>
        <end position="100"/>
    </location>
</feature>
<keyword evidence="2" id="KW-0676">Redox-active center</keyword>
<dbReference type="Gene3D" id="3.40.30.10">
    <property type="entry name" value="Glutaredoxin"/>
    <property type="match status" value="1"/>
</dbReference>
<evidence type="ECO:0000256" key="4">
    <source>
        <dbReference type="SAM" id="SignalP"/>
    </source>
</evidence>
<dbReference type="InParanoid" id="T0RNF5"/>
<dbReference type="EMBL" id="JH767157">
    <property type="protein sequence ID" value="EQC33893.1"/>
    <property type="molecule type" value="Genomic_DNA"/>
</dbReference>
<keyword evidence="3" id="KW-1133">Transmembrane helix</keyword>